<organism evidence="1 2">
    <name type="scientific">Dokdonia ponticola</name>
    <dbReference type="NCBI Taxonomy" id="2041041"/>
    <lineage>
        <taxon>Bacteria</taxon>
        <taxon>Pseudomonadati</taxon>
        <taxon>Bacteroidota</taxon>
        <taxon>Flavobacteriia</taxon>
        <taxon>Flavobacteriales</taxon>
        <taxon>Flavobacteriaceae</taxon>
        <taxon>Dokdonia</taxon>
    </lineage>
</organism>
<gene>
    <name evidence="1" type="ORF">ACFO3O_19910</name>
</gene>
<dbReference type="EMBL" id="JBHSFV010000016">
    <property type="protein sequence ID" value="MFC4636183.1"/>
    <property type="molecule type" value="Genomic_DNA"/>
</dbReference>
<keyword evidence="2" id="KW-1185">Reference proteome</keyword>
<dbReference type="RefSeq" id="WP_379982132.1">
    <property type="nucleotide sequence ID" value="NZ_JBHSFV010000016.1"/>
</dbReference>
<evidence type="ECO:0000313" key="1">
    <source>
        <dbReference type="EMBL" id="MFC4636183.1"/>
    </source>
</evidence>
<sequence>MSNISMPKKDLGETPVTPNISMLNTVNTQASKIGLSIGGIHITNPTKKENEDAFAKAIKKEYNDANMYK</sequence>
<proteinExistence type="predicted"/>
<dbReference type="Proteomes" id="UP001596043">
    <property type="component" value="Unassembled WGS sequence"/>
</dbReference>
<reference evidence="2" key="1">
    <citation type="journal article" date="2019" name="Int. J. Syst. Evol. Microbiol.">
        <title>The Global Catalogue of Microorganisms (GCM) 10K type strain sequencing project: providing services to taxonomists for standard genome sequencing and annotation.</title>
        <authorList>
            <consortium name="The Broad Institute Genomics Platform"/>
            <consortium name="The Broad Institute Genome Sequencing Center for Infectious Disease"/>
            <person name="Wu L."/>
            <person name="Ma J."/>
        </authorList>
    </citation>
    <scope>NUCLEOTIDE SEQUENCE [LARGE SCALE GENOMIC DNA]</scope>
    <source>
        <strain evidence="2">YJ-61-S</strain>
    </source>
</reference>
<protein>
    <submittedName>
        <fullName evidence="1">Uncharacterized protein</fullName>
    </submittedName>
</protein>
<comment type="caution">
    <text evidence="1">The sequence shown here is derived from an EMBL/GenBank/DDBJ whole genome shotgun (WGS) entry which is preliminary data.</text>
</comment>
<accession>A0ABV9I2Y4</accession>
<name>A0ABV9I2Y4_9FLAO</name>
<evidence type="ECO:0000313" key="2">
    <source>
        <dbReference type="Proteomes" id="UP001596043"/>
    </source>
</evidence>